<name>A0A4S8M242_DENBC</name>
<proteinExistence type="predicted"/>
<dbReference type="EMBL" id="ML179183">
    <property type="protein sequence ID" value="THU96156.1"/>
    <property type="molecule type" value="Genomic_DNA"/>
</dbReference>
<dbReference type="Proteomes" id="UP000297245">
    <property type="component" value="Unassembled WGS sequence"/>
</dbReference>
<evidence type="ECO:0000313" key="2">
    <source>
        <dbReference type="Proteomes" id="UP000297245"/>
    </source>
</evidence>
<organism evidence="1 2">
    <name type="scientific">Dendrothele bispora (strain CBS 962.96)</name>
    <dbReference type="NCBI Taxonomy" id="1314807"/>
    <lineage>
        <taxon>Eukaryota</taxon>
        <taxon>Fungi</taxon>
        <taxon>Dikarya</taxon>
        <taxon>Basidiomycota</taxon>
        <taxon>Agaricomycotina</taxon>
        <taxon>Agaricomycetes</taxon>
        <taxon>Agaricomycetidae</taxon>
        <taxon>Agaricales</taxon>
        <taxon>Agaricales incertae sedis</taxon>
        <taxon>Dendrothele</taxon>
    </lineage>
</organism>
<sequence>MKNPSIGCVCIHVVERLSNDNATVHSCQRKVLYQLAATSTLLSLSPLFLGDFHVTQNLASASSILHYQPPVIHDNTRILITRSRFSTTMTFQLKSCQCE</sequence>
<dbReference type="AlphaFoldDB" id="A0A4S8M242"/>
<reference evidence="1 2" key="1">
    <citation type="journal article" date="2019" name="Nat. Ecol. Evol.">
        <title>Megaphylogeny resolves global patterns of mushroom evolution.</title>
        <authorList>
            <person name="Varga T."/>
            <person name="Krizsan K."/>
            <person name="Foldi C."/>
            <person name="Dima B."/>
            <person name="Sanchez-Garcia M."/>
            <person name="Sanchez-Ramirez S."/>
            <person name="Szollosi G.J."/>
            <person name="Szarkandi J.G."/>
            <person name="Papp V."/>
            <person name="Albert L."/>
            <person name="Andreopoulos W."/>
            <person name="Angelini C."/>
            <person name="Antonin V."/>
            <person name="Barry K.W."/>
            <person name="Bougher N.L."/>
            <person name="Buchanan P."/>
            <person name="Buyck B."/>
            <person name="Bense V."/>
            <person name="Catcheside P."/>
            <person name="Chovatia M."/>
            <person name="Cooper J."/>
            <person name="Damon W."/>
            <person name="Desjardin D."/>
            <person name="Finy P."/>
            <person name="Geml J."/>
            <person name="Haridas S."/>
            <person name="Hughes K."/>
            <person name="Justo A."/>
            <person name="Karasinski D."/>
            <person name="Kautmanova I."/>
            <person name="Kiss B."/>
            <person name="Kocsube S."/>
            <person name="Kotiranta H."/>
            <person name="LaButti K.M."/>
            <person name="Lechner B.E."/>
            <person name="Liimatainen K."/>
            <person name="Lipzen A."/>
            <person name="Lukacs Z."/>
            <person name="Mihaltcheva S."/>
            <person name="Morgado L.N."/>
            <person name="Niskanen T."/>
            <person name="Noordeloos M.E."/>
            <person name="Ohm R.A."/>
            <person name="Ortiz-Santana B."/>
            <person name="Ovrebo C."/>
            <person name="Racz N."/>
            <person name="Riley R."/>
            <person name="Savchenko A."/>
            <person name="Shiryaev A."/>
            <person name="Soop K."/>
            <person name="Spirin V."/>
            <person name="Szebenyi C."/>
            <person name="Tomsovsky M."/>
            <person name="Tulloss R.E."/>
            <person name="Uehling J."/>
            <person name="Grigoriev I.V."/>
            <person name="Vagvolgyi C."/>
            <person name="Papp T."/>
            <person name="Martin F.M."/>
            <person name="Miettinen O."/>
            <person name="Hibbett D.S."/>
            <person name="Nagy L.G."/>
        </authorList>
    </citation>
    <scope>NUCLEOTIDE SEQUENCE [LARGE SCALE GENOMIC DNA]</scope>
    <source>
        <strain evidence="1 2">CBS 962.96</strain>
    </source>
</reference>
<accession>A0A4S8M242</accession>
<keyword evidence="2" id="KW-1185">Reference proteome</keyword>
<protein>
    <submittedName>
        <fullName evidence="1">Uncharacterized protein</fullName>
    </submittedName>
</protein>
<gene>
    <name evidence="1" type="ORF">K435DRAFT_102883</name>
</gene>
<evidence type="ECO:0000313" key="1">
    <source>
        <dbReference type="EMBL" id="THU96156.1"/>
    </source>
</evidence>